<protein>
    <recommendedName>
        <fullName evidence="7">AAA+ ATPase domain-containing protein</fullName>
    </recommendedName>
</protein>
<evidence type="ECO:0000256" key="1">
    <source>
        <dbReference type="ARBA" id="ARBA00007271"/>
    </source>
</evidence>
<dbReference type="EMBL" id="CAJOAX010005237">
    <property type="protein sequence ID" value="CAF3940339.1"/>
    <property type="molecule type" value="Genomic_DNA"/>
</dbReference>
<dbReference type="GO" id="GO:0016887">
    <property type="term" value="F:ATP hydrolysis activity"/>
    <property type="evidence" value="ECO:0007669"/>
    <property type="project" value="InterPro"/>
</dbReference>
<dbReference type="GO" id="GO:0051598">
    <property type="term" value="P:meiotic recombination checkpoint signaling"/>
    <property type="evidence" value="ECO:0007669"/>
    <property type="project" value="TreeGrafter"/>
</dbReference>
<dbReference type="SUPFAM" id="SSF52540">
    <property type="entry name" value="P-loop containing nucleoside triphosphate hydrolases"/>
    <property type="match status" value="1"/>
</dbReference>
<dbReference type="GO" id="GO:0005634">
    <property type="term" value="C:nucleus"/>
    <property type="evidence" value="ECO:0007669"/>
    <property type="project" value="TreeGrafter"/>
</dbReference>
<dbReference type="GO" id="GO:0005524">
    <property type="term" value="F:ATP binding"/>
    <property type="evidence" value="ECO:0007669"/>
    <property type="project" value="UniProtKB-KW"/>
</dbReference>
<keyword evidence="4" id="KW-0469">Meiosis</keyword>
<dbReference type="Pfam" id="PF00004">
    <property type="entry name" value="AAA"/>
    <property type="match status" value="1"/>
</dbReference>
<dbReference type="InterPro" id="IPR003593">
    <property type="entry name" value="AAA+_ATPase"/>
</dbReference>
<dbReference type="OrthoDB" id="10042665at2759"/>
<feature type="compositionally biased region" description="Basic residues" evidence="6">
    <location>
        <begin position="15"/>
        <end position="26"/>
    </location>
</feature>
<dbReference type="PANTHER" id="PTHR45991:SF1">
    <property type="entry name" value="PACHYTENE CHECKPOINT PROTEIN 2 HOMOLOG"/>
    <property type="match status" value="1"/>
</dbReference>
<dbReference type="PROSITE" id="PS00674">
    <property type="entry name" value="AAA"/>
    <property type="match status" value="1"/>
</dbReference>
<name>A0A819K399_9BILA</name>
<evidence type="ECO:0000313" key="10">
    <source>
        <dbReference type="Proteomes" id="UP000663823"/>
    </source>
</evidence>
<dbReference type="SMART" id="SM00382">
    <property type="entry name" value="AAA"/>
    <property type="match status" value="1"/>
</dbReference>
<evidence type="ECO:0000256" key="3">
    <source>
        <dbReference type="ARBA" id="ARBA00022840"/>
    </source>
</evidence>
<comment type="caution">
    <text evidence="9">The sequence shown here is derived from an EMBL/GenBank/DDBJ whole genome shotgun (WGS) entry which is preliminary data.</text>
</comment>
<feature type="domain" description="AAA+ ATPase" evidence="7">
    <location>
        <begin position="225"/>
        <end position="377"/>
    </location>
</feature>
<dbReference type="InterPro" id="IPR001270">
    <property type="entry name" value="ClpA/B"/>
</dbReference>
<keyword evidence="2 5" id="KW-0547">Nucleotide-binding</keyword>
<evidence type="ECO:0000256" key="4">
    <source>
        <dbReference type="ARBA" id="ARBA00023254"/>
    </source>
</evidence>
<comment type="similarity">
    <text evidence="1">Belongs to the AAA ATPase family. PCH2 subfamily.</text>
</comment>
<dbReference type="AlphaFoldDB" id="A0A819K399"/>
<evidence type="ECO:0000256" key="5">
    <source>
        <dbReference type="RuleBase" id="RU003651"/>
    </source>
</evidence>
<sequence>MRDTISVTSSTQNKINKRREKSKKSSQSRINKLKLLSIDGRSGGGGGDERISIDNNHFKYEQAQKAIPFLAQAFANGFFTEVNCRILPEHLLDQLAQQVYQFVQKQGELNCSLILNKYVEENLLNEYVNKIYVGDFEENKIEKKEINSMHIILYKTKDDNPSNHEVSIEGEKQNLACRWSLPHYQFESLWETVQFDLPLKSQLMQYVFTLIRFYKANIDRTLIHCNQTILLYGPPGCGKTTLCKGLAQKVSIRMKELFSRFYYYELNGGSLFSKWFSESSHNLSRFFDDIRRICYDPLTFVIILIDEIESLSLSRISSLSSNEPSDMLRVVNTLLTEIDRLKSYSNILIITTSNLIEIIDKALIDRSDLILFIGPPSIKTIFNIYNACFNELIDKNLIYSNINFDKFNNKLWNLAKLSHGLSGRTLRKLPMVAFSHIQQNDHFIYSQQLLKAMHQQLIDQKNTNNYLQQFNY</sequence>
<dbReference type="InterPro" id="IPR003959">
    <property type="entry name" value="ATPase_AAA_core"/>
</dbReference>
<dbReference type="Proteomes" id="UP000663882">
    <property type="component" value="Unassembled WGS sequence"/>
</dbReference>
<dbReference type="PRINTS" id="PR00300">
    <property type="entry name" value="CLPPROTEASEA"/>
</dbReference>
<dbReference type="InterPro" id="IPR027417">
    <property type="entry name" value="P-loop_NTPase"/>
</dbReference>
<feature type="compositionally biased region" description="Polar residues" evidence="6">
    <location>
        <begin position="1"/>
        <end position="14"/>
    </location>
</feature>
<evidence type="ECO:0000256" key="2">
    <source>
        <dbReference type="ARBA" id="ARBA00022741"/>
    </source>
</evidence>
<evidence type="ECO:0000259" key="7">
    <source>
        <dbReference type="SMART" id="SM00382"/>
    </source>
</evidence>
<dbReference type="Gene3D" id="3.40.50.300">
    <property type="entry name" value="P-loop containing nucleotide triphosphate hydrolases"/>
    <property type="match status" value="1"/>
</dbReference>
<dbReference type="InterPro" id="IPR044539">
    <property type="entry name" value="Pch2-like"/>
</dbReference>
<organism evidence="9 10">
    <name type="scientific">Rotaria sordida</name>
    <dbReference type="NCBI Taxonomy" id="392033"/>
    <lineage>
        <taxon>Eukaryota</taxon>
        <taxon>Metazoa</taxon>
        <taxon>Spiralia</taxon>
        <taxon>Gnathifera</taxon>
        <taxon>Rotifera</taxon>
        <taxon>Eurotatoria</taxon>
        <taxon>Bdelloidea</taxon>
        <taxon>Philodinida</taxon>
        <taxon>Philodinidae</taxon>
        <taxon>Rotaria</taxon>
    </lineage>
</organism>
<gene>
    <name evidence="9" type="ORF">OTI717_LOCUS25829</name>
    <name evidence="8" type="ORF">RFH988_LOCUS34668</name>
</gene>
<dbReference type="InterPro" id="IPR058249">
    <property type="entry name" value="Pch2_C"/>
</dbReference>
<dbReference type="EMBL" id="CAJNOO010004900">
    <property type="protein sequence ID" value="CAF1397582.1"/>
    <property type="molecule type" value="Genomic_DNA"/>
</dbReference>
<dbReference type="PANTHER" id="PTHR45991">
    <property type="entry name" value="PACHYTENE CHECKPOINT PROTEIN 2"/>
    <property type="match status" value="1"/>
</dbReference>
<proteinExistence type="inferred from homology"/>
<keyword evidence="3 5" id="KW-0067">ATP-binding</keyword>
<dbReference type="GO" id="GO:0005694">
    <property type="term" value="C:chromosome"/>
    <property type="evidence" value="ECO:0007669"/>
    <property type="project" value="TreeGrafter"/>
</dbReference>
<dbReference type="GO" id="GO:0007131">
    <property type="term" value="P:reciprocal meiotic recombination"/>
    <property type="evidence" value="ECO:0007669"/>
    <property type="project" value="TreeGrafter"/>
</dbReference>
<evidence type="ECO:0000313" key="9">
    <source>
        <dbReference type="EMBL" id="CAF3940339.1"/>
    </source>
</evidence>
<dbReference type="Proteomes" id="UP000663823">
    <property type="component" value="Unassembled WGS sequence"/>
</dbReference>
<accession>A0A819K399</accession>
<dbReference type="Pfam" id="PF23242">
    <property type="entry name" value="AAA_lid_TRIP13_C"/>
    <property type="match status" value="1"/>
</dbReference>
<evidence type="ECO:0000256" key="6">
    <source>
        <dbReference type="SAM" id="MobiDB-lite"/>
    </source>
</evidence>
<dbReference type="InterPro" id="IPR003960">
    <property type="entry name" value="ATPase_AAA_CS"/>
</dbReference>
<reference evidence="9" key="1">
    <citation type="submission" date="2021-02" db="EMBL/GenBank/DDBJ databases">
        <authorList>
            <person name="Nowell W R."/>
        </authorList>
    </citation>
    <scope>NUCLEOTIDE SEQUENCE</scope>
</reference>
<evidence type="ECO:0000313" key="8">
    <source>
        <dbReference type="EMBL" id="CAF1397582.1"/>
    </source>
</evidence>
<feature type="region of interest" description="Disordered" evidence="6">
    <location>
        <begin position="1"/>
        <end position="26"/>
    </location>
</feature>